<evidence type="ECO:0000313" key="1">
    <source>
        <dbReference type="EMBL" id="TYO96800.1"/>
    </source>
</evidence>
<keyword evidence="2" id="KW-1185">Reference proteome</keyword>
<organism evidence="1 2">
    <name type="scientific">Geothermobacter ehrlichii</name>
    <dbReference type="NCBI Taxonomy" id="213224"/>
    <lineage>
        <taxon>Bacteria</taxon>
        <taxon>Pseudomonadati</taxon>
        <taxon>Thermodesulfobacteriota</taxon>
        <taxon>Desulfuromonadia</taxon>
        <taxon>Desulfuromonadales</taxon>
        <taxon>Geothermobacteraceae</taxon>
        <taxon>Geothermobacter</taxon>
    </lineage>
</organism>
<comment type="caution">
    <text evidence="1">The sequence shown here is derived from an EMBL/GenBank/DDBJ whole genome shotgun (WGS) entry which is preliminary data.</text>
</comment>
<evidence type="ECO:0000313" key="2">
    <source>
        <dbReference type="Proteomes" id="UP000324159"/>
    </source>
</evidence>
<name>A0A5D3WFV2_9BACT</name>
<dbReference type="RefSeq" id="WP_148896643.1">
    <property type="nucleotide sequence ID" value="NZ_VNIB01000012.1"/>
</dbReference>
<gene>
    <name evidence="1" type="ORF">EDC39_11288</name>
</gene>
<protein>
    <submittedName>
        <fullName evidence="1">Uncharacterized protein</fullName>
    </submittedName>
</protein>
<dbReference type="OrthoDB" id="5397615at2"/>
<proteinExistence type="predicted"/>
<sequence>MAQRLIRLTLYDDAILSALDRLSRVRKQSMFVVEALRHYLDTKEGQQLLLALTESVSFQRQSETKIHGIVEKEKSKSNIDDIFS</sequence>
<dbReference type="EMBL" id="VNIB01000012">
    <property type="protein sequence ID" value="TYO96800.1"/>
    <property type="molecule type" value="Genomic_DNA"/>
</dbReference>
<dbReference type="Proteomes" id="UP000324159">
    <property type="component" value="Unassembled WGS sequence"/>
</dbReference>
<reference evidence="1 2" key="1">
    <citation type="submission" date="2019-07" db="EMBL/GenBank/DDBJ databases">
        <title>Genomic Encyclopedia of Type Strains, Phase IV (KMG-IV): sequencing the most valuable type-strain genomes for metagenomic binning, comparative biology and taxonomic classification.</title>
        <authorList>
            <person name="Goeker M."/>
        </authorList>
    </citation>
    <scope>NUCLEOTIDE SEQUENCE [LARGE SCALE GENOMIC DNA]</scope>
    <source>
        <strain evidence="1 2">SS015</strain>
    </source>
</reference>
<dbReference type="AlphaFoldDB" id="A0A5D3WFV2"/>
<accession>A0A5D3WFV2</accession>